<sequence>MDVTDVVHGSDPDMAKDKPPFKGLGDAPFKPVTQNVGAFAPDGAVEDLEMIENLARGYIYEGKSKRDLCAHNAEVATNAEAHEAAQTWLLLNSLLTDLTVPPTPPLSPLPLSHPPLPHSSSSPAAIPTVTTVSSPPPKRSMTADPSMYSGPKNHSPGSRSRYSDEKYPPSNSGHRSPRKVTPTSSTASSPRKASTGLPSVPAALLARRESATAGQASMRPRLPSSFRRPSFSTQSIVSGHSESQSDSLRASLRHVGEGALDDSDSSESGSDEEDTAGAGNLRGDSDQEGESSIPSASSRAPSATYLHRTTAAHPSPLSRVAGKQTWTEDEKDDEDSPSPGSTSESEDDEMYYEEEDDESGGERRLASMPASASTSRRPSLVRGKRRSTTRSKTRSRSSTVAALAVSPSPRTPYPASRRVPRENSRSSVRTVTAESTPSGTLSRADGGLGRDETVRDLSGHQAGPAIGSQMHPRPRSEAFSLDAEQHGNRTKVAIRDAEAKMRELAWETMRERFEQYADEGDVIMCATLSLVVPEELKIPKLRVARFVEAYIDILNRLRLHTCAAYMRKFVPLDDVKAATSVR</sequence>
<dbReference type="GO" id="GO:0005829">
    <property type="term" value="C:cytosol"/>
    <property type="evidence" value="ECO:0007669"/>
    <property type="project" value="TreeGrafter"/>
</dbReference>
<feature type="compositionally biased region" description="Acidic residues" evidence="3">
    <location>
        <begin position="259"/>
        <end position="275"/>
    </location>
</feature>
<feature type="compositionally biased region" description="Polar residues" evidence="3">
    <location>
        <begin position="181"/>
        <end position="192"/>
    </location>
</feature>
<evidence type="ECO:0000256" key="3">
    <source>
        <dbReference type="SAM" id="MobiDB-lite"/>
    </source>
</evidence>
<evidence type="ECO:0000313" key="4">
    <source>
        <dbReference type="EMBL" id="CDO68173.1"/>
    </source>
</evidence>
<feature type="region of interest" description="Disordered" evidence="3">
    <location>
        <begin position="1"/>
        <end position="27"/>
    </location>
</feature>
<comment type="caution">
    <text evidence="4">The sequence shown here is derived from an EMBL/GenBank/DDBJ whole genome shotgun (WGS) entry which is preliminary data.</text>
</comment>
<feature type="compositionally biased region" description="Basic and acidic residues" evidence="3">
    <location>
        <begin position="448"/>
        <end position="458"/>
    </location>
</feature>
<feature type="compositionally biased region" description="Acidic residues" evidence="3">
    <location>
        <begin position="344"/>
        <end position="359"/>
    </location>
</feature>
<dbReference type="OrthoDB" id="60955at2759"/>
<feature type="compositionally biased region" description="Low complexity" evidence="3">
    <location>
        <begin position="291"/>
        <end position="303"/>
    </location>
</feature>
<accession>A0A060S708</accession>
<dbReference type="GO" id="GO:0016239">
    <property type="term" value="P:positive regulation of macroautophagy"/>
    <property type="evidence" value="ECO:0007669"/>
    <property type="project" value="TreeGrafter"/>
</dbReference>
<feature type="compositionally biased region" description="Polar residues" evidence="3">
    <location>
        <begin position="425"/>
        <end position="441"/>
    </location>
</feature>
<dbReference type="EMBL" id="CCBP010000006">
    <property type="protein sequence ID" value="CDO68173.1"/>
    <property type="molecule type" value="Genomic_DNA"/>
</dbReference>
<dbReference type="GO" id="GO:0061700">
    <property type="term" value="C:GATOR2 complex"/>
    <property type="evidence" value="ECO:0007669"/>
    <property type="project" value="TreeGrafter"/>
</dbReference>
<feature type="compositionally biased region" description="Pro residues" evidence="3">
    <location>
        <begin position="106"/>
        <end position="117"/>
    </location>
</feature>
<dbReference type="AlphaFoldDB" id="A0A060S708"/>
<dbReference type="PANTHER" id="PTHR46200:SF1">
    <property type="entry name" value="GATOR COMPLEX PROTEIN WDR24"/>
    <property type="match status" value="1"/>
</dbReference>
<dbReference type="GO" id="GO:1904263">
    <property type="term" value="P:positive regulation of TORC1 signaling"/>
    <property type="evidence" value="ECO:0007669"/>
    <property type="project" value="TreeGrafter"/>
</dbReference>
<feature type="region of interest" description="Disordered" evidence="3">
    <location>
        <begin position="106"/>
        <end position="474"/>
    </location>
</feature>
<protein>
    <submittedName>
        <fullName evidence="4">Uncharacterized protein</fullName>
    </submittedName>
</protein>
<dbReference type="InterPro" id="IPR037590">
    <property type="entry name" value="WDR24"/>
</dbReference>
<dbReference type="HOGENOM" id="CLU_468629_0_0_1"/>
<feature type="compositionally biased region" description="Basic residues" evidence="3">
    <location>
        <begin position="382"/>
        <end position="395"/>
    </location>
</feature>
<gene>
    <name evidence="4" type="ORF">BN946_scf184938.g25</name>
</gene>
<dbReference type="PANTHER" id="PTHR46200">
    <property type="entry name" value="GATOR COMPLEX PROTEIN WDR24"/>
    <property type="match status" value="1"/>
</dbReference>
<keyword evidence="5" id="KW-1185">Reference proteome</keyword>
<feature type="compositionally biased region" description="Polar residues" evidence="3">
    <location>
        <begin position="233"/>
        <end position="248"/>
    </location>
</feature>
<feature type="compositionally biased region" description="Basic and acidic residues" evidence="3">
    <location>
        <begin position="8"/>
        <end position="20"/>
    </location>
</feature>
<feature type="compositionally biased region" description="Low complexity" evidence="3">
    <location>
        <begin position="219"/>
        <end position="232"/>
    </location>
</feature>
<dbReference type="STRING" id="5643.A0A060S708"/>
<proteinExistence type="predicted"/>
<dbReference type="GO" id="GO:0005774">
    <property type="term" value="C:vacuolar membrane"/>
    <property type="evidence" value="ECO:0007669"/>
    <property type="project" value="TreeGrafter"/>
</dbReference>
<evidence type="ECO:0000256" key="1">
    <source>
        <dbReference type="ARBA" id="ARBA00022574"/>
    </source>
</evidence>
<organism evidence="4 5">
    <name type="scientific">Pycnoporus cinnabarinus</name>
    <name type="common">Cinnabar-red polypore</name>
    <name type="synonym">Trametes cinnabarina</name>
    <dbReference type="NCBI Taxonomy" id="5643"/>
    <lineage>
        <taxon>Eukaryota</taxon>
        <taxon>Fungi</taxon>
        <taxon>Dikarya</taxon>
        <taxon>Basidiomycota</taxon>
        <taxon>Agaricomycotina</taxon>
        <taxon>Agaricomycetes</taxon>
        <taxon>Polyporales</taxon>
        <taxon>Polyporaceae</taxon>
        <taxon>Trametes</taxon>
    </lineage>
</organism>
<feature type="compositionally biased region" description="Acidic residues" evidence="3">
    <location>
        <begin position="327"/>
        <end position="336"/>
    </location>
</feature>
<evidence type="ECO:0000313" key="5">
    <source>
        <dbReference type="Proteomes" id="UP000029665"/>
    </source>
</evidence>
<name>A0A060S708_PYCCI</name>
<dbReference type="Proteomes" id="UP000029665">
    <property type="component" value="Unassembled WGS sequence"/>
</dbReference>
<keyword evidence="1" id="KW-0853">WD repeat</keyword>
<keyword evidence="2" id="KW-0677">Repeat</keyword>
<reference evidence="4" key="1">
    <citation type="submission" date="2014-01" db="EMBL/GenBank/DDBJ databases">
        <title>The genome of the white-rot fungus Pycnoporus cinnabarinus: a basidiomycete model with a versatile arsenal for lignocellulosic biomass breakdown.</title>
        <authorList>
            <person name="Levasseur A."/>
            <person name="Lomascolo A."/>
            <person name="Ruiz-Duenas F.J."/>
            <person name="Uzan E."/>
            <person name="Piumi F."/>
            <person name="Kues U."/>
            <person name="Ram A.F.J."/>
            <person name="Murat C."/>
            <person name="Haon M."/>
            <person name="Benoit I."/>
            <person name="Arfi Y."/>
            <person name="Chevret D."/>
            <person name="Drula E."/>
            <person name="Kwon M.J."/>
            <person name="Gouret P."/>
            <person name="Lesage-Meessen L."/>
            <person name="Lombard V."/>
            <person name="Mariette J."/>
            <person name="Noirot C."/>
            <person name="Park J."/>
            <person name="Patyshakuliyeva A."/>
            <person name="Wieneger R.A.B."/>
            <person name="Wosten H.A.B."/>
            <person name="Martin F."/>
            <person name="Coutinho P.M."/>
            <person name="de Vries R."/>
            <person name="Martinez A.T."/>
            <person name="Klopp C."/>
            <person name="Pontarotti P."/>
            <person name="Henrissat B."/>
            <person name="Record E."/>
        </authorList>
    </citation>
    <scope>NUCLEOTIDE SEQUENCE [LARGE SCALE GENOMIC DNA]</scope>
    <source>
        <strain evidence="4">BRFM137</strain>
    </source>
</reference>
<evidence type="ECO:0000256" key="2">
    <source>
        <dbReference type="ARBA" id="ARBA00022737"/>
    </source>
</evidence>
<feature type="compositionally biased region" description="Low complexity" evidence="3">
    <location>
        <begin position="118"/>
        <end position="133"/>
    </location>
</feature>